<comment type="caution">
    <text evidence="2">The sequence shown here is derived from an EMBL/GenBank/DDBJ whole genome shotgun (WGS) entry which is preliminary data.</text>
</comment>
<feature type="compositionally biased region" description="Basic and acidic residues" evidence="1">
    <location>
        <begin position="44"/>
        <end position="72"/>
    </location>
</feature>
<evidence type="ECO:0000256" key="1">
    <source>
        <dbReference type="SAM" id="MobiDB-lite"/>
    </source>
</evidence>
<protein>
    <submittedName>
        <fullName evidence="2">Uncharacterized protein</fullName>
    </submittedName>
</protein>
<evidence type="ECO:0000313" key="2">
    <source>
        <dbReference type="EMBL" id="MFH0253547.1"/>
    </source>
</evidence>
<proteinExistence type="predicted"/>
<sequence>MTLEARISIGPLAEKALPKASREVGENGGAWHLSSIPARFVISDQRRPDRPHRDQFRRINPDSIEHGTHRQEQFQWGGMVL</sequence>
<keyword evidence="3" id="KW-1185">Reference proteome</keyword>
<gene>
    <name evidence="2" type="ORF">ACGRVM_06570</name>
</gene>
<feature type="region of interest" description="Disordered" evidence="1">
    <location>
        <begin position="42"/>
        <end position="81"/>
    </location>
</feature>
<dbReference type="RefSeq" id="WP_377172829.1">
    <property type="nucleotide sequence ID" value="NZ_JBHTJC010000005.1"/>
</dbReference>
<dbReference type="Proteomes" id="UP001607157">
    <property type="component" value="Unassembled WGS sequence"/>
</dbReference>
<evidence type="ECO:0000313" key="3">
    <source>
        <dbReference type="Proteomes" id="UP001607157"/>
    </source>
</evidence>
<accession>A0ABW7I5T5</accession>
<dbReference type="EMBL" id="JBIHMM010000001">
    <property type="protein sequence ID" value="MFH0253547.1"/>
    <property type="molecule type" value="Genomic_DNA"/>
</dbReference>
<name>A0ABW7I5T5_9RHOB</name>
<reference evidence="2 3" key="1">
    <citation type="submission" date="2024-10" db="EMBL/GenBank/DDBJ databases">
        <authorList>
            <person name="Yang X.-N."/>
        </authorList>
    </citation>
    <scope>NUCLEOTIDE SEQUENCE [LARGE SCALE GENOMIC DNA]</scope>
    <source>
        <strain evidence="2 3">CAU 1059</strain>
    </source>
</reference>
<organism evidence="2 3">
    <name type="scientific">Roseovarius aquimarinus</name>
    <dbReference type="NCBI Taxonomy" id="1229156"/>
    <lineage>
        <taxon>Bacteria</taxon>
        <taxon>Pseudomonadati</taxon>
        <taxon>Pseudomonadota</taxon>
        <taxon>Alphaproteobacteria</taxon>
        <taxon>Rhodobacterales</taxon>
        <taxon>Roseobacteraceae</taxon>
        <taxon>Roseovarius</taxon>
    </lineage>
</organism>